<comment type="subcellular location">
    <subcellularLocation>
        <location evidence="1">Nucleus</location>
    </subcellularLocation>
</comment>
<dbReference type="Gene3D" id="2.40.330.10">
    <property type="entry name" value="DNA-binding pseudobarrel domain"/>
    <property type="match status" value="1"/>
</dbReference>
<evidence type="ECO:0000256" key="3">
    <source>
        <dbReference type="ARBA" id="ARBA00023125"/>
    </source>
</evidence>
<keyword evidence="9" id="KW-1185">Reference proteome</keyword>
<evidence type="ECO:0000256" key="1">
    <source>
        <dbReference type="ARBA" id="ARBA00004123"/>
    </source>
</evidence>
<evidence type="ECO:0000256" key="6">
    <source>
        <dbReference type="SAM" id="MobiDB-lite"/>
    </source>
</evidence>
<comment type="caution">
    <text evidence="8">The sequence shown here is derived from an EMBL/GenBank/DDBJ whole genome shotgun (WGS) entry which is preliminary data.</text>
</comment>
<evidence type="ECO:0000259" key="7">
    <source>
        <dbReference type="SMART" id="SM01019"/>
    </source>
</evidence>
<reference evidence="8" key="2">
    <citation type="journal article" date="2024" name="Plant">
        <title>Genomic evolution and insights into agronomic trait innovations of Sesamum species.</title>
        <authorList>
            <person name="Miao H."/>
            <person name="Wang L."/>
            <person name="Qu L."/>
            <person name="Liu H."/>
            <person name="Sun Y."/>
            <person name="Le M."/>
            <person name="Wang Q."/>
            <person name="Wei S."/>
            <person name="Zheng Y."/>
            <person name="Lin W."/>
            <person name="Duan Y."/>
            <person name="Cao H."/>
            <person name="Xiong S."/>
            <person name="Wang X."/>
            <person name="Wei L."/>
            <person name="Li C."/>
            <person name="Ma Q."/>
            <person name="Ju M."/>
            <person name="Zhao R."/>
            <person name="Li G."/>
            <person name="Mu C."/>
            <person name="Tian Q."/>
            <person name="Mei H."/>
            <person name="Zhang T."/>
            <person name="Gao T."/>
            <person name="Zhang H."/>
        </authorList>
    </citation>
    <scope>NUCLEOTIDE SEQUENCE</scope>
    <source>
        <strain evidence="8">3651</strain>
    </source>
</reference>
<keyword evidence="5" id="KW-0539">Nucleus</keyword>
<feature type="compositionally biased region" description="Low complexity" evidence="6">
    <location>
        <begin position="1"/>
        <end position="16"/>
    </location>
</feature>
<dbReference type="GO" id="GO:0005634">
    <property type="term" value="C:nucleus"/>
    <property type="evidence" value="ECO:0007669"/>
    <property type="project" value="UniProtKB-SubCell"/>
</dbReference>
<dbReference type="CDD" id="cd10017">
    <property type="entry name" value="B3_DNA"/>
    <property type="match status" value="1"/>
</dbReference>
<sequence length="213" mass="24112">MASFSHPSSSSTAAKSHAAEKLEPHHSSILPTFYTSQYSPEFIDFLGLEEKQGDETEPAGWDVSTELSLGCPNYSPRRVVVPTDDDDDELHQPTPAAFPAEDINNWGIIKELRGSDVDGSSRLMLKRRWVKDHILPHVNMGNGLEGVELVVWDVDTGSEHALVLKKWKSGSFVLMKNWMSNFVRRRGLKKKDEIGLRWDYESSRLEFTVIKKN</sequence>
<evidence type="ECO:0000256" key="2">
    <source>
        <dbReference type="ARBA" id="ARBA00023015"/>
    </source>
</evidence>
<dbReference type="SMART" id="SM01019">
    <property type="entry name" value="B3"/>
    <property type="match status" value="1"/>
</dbReference>
<dbReference type="GO" id="GO:0003677">
    <property type="term" value="F:DNA binding"/>
    <property type="evidence" value="ECO:0007669"/>
    <property type="project" value="UniProtKB-KW"/>
</dbReference>
<dbReference type="InterPro" id="IPR015300">
    <property type="entry name" value="DNA-bd_pseudobarrel_sf"/>
</dbReference>
<feature type="domain" description="TF-B3" evidence="7">
    <location>
        <begin position="108"/>
        <end position="213"/>
    </location>
</feature>
<gene>
    <name evidence="8" type="ORF">Salat_0470300</name>
</gene>
<dbReference type="AlphaFoldDB" id="A0AAE1Z3Y0"/>
<keyword evidence="2" id="KW-0805">Transcription regulation</keyword>
<name>A0AAE1Z3Y0_9LAMI</name>
<proteinExistence type="predicted"/>
<dbReference type="InterPro" id="IPR003340">
    <property type="entry name" value="B3_DNA-bd"/>
</dbReference>
<evidence type="ECO:0000256" key="5">
    <source>
        <dbReference type="ARBA" id="ARBA00023242"/>
    </source>
</evidence>
<dbReference type="InterPro" id="IPR051442">
    <property type="entry name" value="B3_domain"/>
</dbReference>
<protein>
    <submittedName>
        <fullName evidence="8">B3 domain-containing protein</fullName>
    </submittedName>
</protein>
<dbReference type="Proteomes" id="UP001293254">
    <property type="component" value="Unassembled WGS sequence"/>
</dbReference>
<accession>A0AAE1Z3Y0</accession>
<dbReference type="EMBL" id="JACGWO010000001">
    <property type="protein sequence ID" value="KAK4441354.1"/>
    <property type="molecule type" value="Genomic_DNA"/>
</dbReference>
<feature type="region of interest" description="Disordered" evidence="6">
    <location>
        <begin position="1"/>
        <end position="23"/>
    </location>
</feature>
<keyword evidence="3" id="KW-0238">DNA-binding</keyword>
<keyword evidence="4" id="KW-0804">Transcription</keyword>
<reference evidence="8" key="1">
    <citation type="submission" date="2020-06" db="EMBL/GenBank/DDBJ databases">
        <authorList>
            <person name="Li T."/>
            <person name="Hu X."/>
            <person name="Zhang T."/>
            <person name="Song X."/>
            <person name="Zhang H."/>
            <person name="Dai N."/>
            <person name="Sheng W."/>
            <person name="Hou X."/>
            <person name="Wei L."/>
        </authorList>
    </citation>
    <scope>NUCLEOTIDE SEQUENCE</scope>
    <source>
        <strain evidence="8">3651</strain>
        <tissue evidence="8">Leaf</tissue>
    </source>
</reference>
<organism evidence="8 9">
    <name type="scientific">Sesamum alatum</name>
    <dbReference type="NCBI Taxonomy" id="300844"/>
    <lineage>
        <taxon>Eukaryota</taxon>
        <taxon>Viridiplantae</taxon>
        <taxon>Streptophyta</taxon>
        <taxon>Embryophyta</taxon>
        <taxon>Tracheophyta</taxon>
        <taxon>Spermatophyta</taxon>
        <taxon>Magnoliopsida</taxon>
        <taxon>eudicotyledons</taxon>
        <taxon>Gunneridae</taxon>
        <taxon>Pentapetalae</taxon>
        <taxon>asterids</taxon>
        <taxon>lamiids</taxon>
        <taxon>Lamiales</taxon>
        <taxon>Pedaliaceae</taxon>
        <taxon>Sesamum</taxon>
    </lineage>
</organism>
<dbReference type="PANTHER" id="PTHR34269">
    <property type="entry name" value="TRANSCRIPTION FACTOR B3-DOMAIN FAMILY-RELATED"/>
    <property type="match status" value="1"/>
</dbReference>
<dbReference type="SUPFAM" id="SSF101936">
    <property type="entry name" value="DNA-binding pseudobarrel domain"/>
    <property type="match status" value="1"/>
</dbReference>
<evidence type="ECO:0000256" key="4">
    <source>
        <dbReference type="ARBA" id="ARBA00023163"/>
    </source>
</evidence>
<evidence type="ECO:0000313" key="8">
    <source>
        <dbReference type="EMBL" id="KAK4441354.1"/>
    </source>
</evidence>
<dbReference type="PANTHER" id="PTHR34269:SF11">
    <property type="entry name" value="B3 DOMAIN PROTEIN"/>
    <property type="match status" value="1"/>
</dbReference>
<evidence type="ECO:0000313" key="9">
    <source>
        <dbReference type="Proteomes" id="UP001293254"/>
    </source>
</evidence>